<dbReference type="CDD" id="cd02042">
    <property type="entry name" value="ParAB_family"/>
    <property type="match status" value="1"/>
</dbReference>
<evidence type="ECO:0000313" key="2">
    <source>
        <dbReference type="EMBL" id="EJQ42378.1"/>
    </source>
</evidence>
<sequence>MGKVVSMINWKGGVGKSTLTLHLGIGLQKKTKGRILIVDLDPQCNLSFLALGVDSYVNKVYRNNMNTLKDVFDCYFNDSPVEVNDIVQEKLVNSSPGRIYTKVDTILSHQELVLIDLQLARSRKAGKDHKEETRYEIEKLSILESLLSQVKDDYDYVLLDCPPNVNIVTQNAFYASDYFVVPAIPDFLSTTGISLIVDYMEKFNSSFAGMHSYAGLSKPYVNTEFGGIIFNMVDEYGGVPKATHNETIQMVSSQHSGKVFENYITDGDGISAAASVNLPVYSFDHLPRSRDNAKKQNDYLDLLVAEFLTRIV</sequence>
<dbReference type="InterPro" id="IPR027417">
    <property type="entry name" value="P-loop_NTPase"/>
</dbReference>
<dbReference type="RefSeq" id="WP_002201309.1">
    <property type="nucleotide sequence ID" value="NZ_JH791996.1"/>
</dbReference>
<comment type="caution">
    <text evidence="2">The sequence shown here is derived from an EMBL/GenBank/DDBJ whole genome shotgun (WGS) entry which is preliminary data.</text>
</comment>
<feature type="domain" description="AAA" evidence="1">
    <location>
        <begin position="3"/>
        <end position="205"/>
    </location>
</feature>
<name>J7XDN6_BACCE</name>
<dbReference type="PANTHER" id="PTHR13696:SF99">
    <property type="entry name" value="COBYRINIC ACID AC-DIAMIDE SYNTHASE"/>
    <property type="match status" value="1"/>
</dbReference>
<organism evidence="2 3">
    <name type="scientific">Bacillus cereus BAG5X1-1</name>
    <dbReference type="NCBI Taxonomy" id="1053189"/>
    <lineage>
        <taxon>Bacteria</taxon>
        <taxon>Bacillati</taxon>
        <taxon>Bacillota</taxon>
        <taxon>Bacilli</taxon>
        <taxon>Bacillales</taxon>
        <taxon>Bacillaceae</taxon>
        <taxon>Bacillus</taxon>
        <taxon>Bacillus cereus group</taxon>
    </lineage>
</organism>
<dbReference type="SUPFAM" id="SSF52540">
    <property type="entry name" value="P-loop containing nucleoside triphosphate hydrolases"/>
    <property type="match status" value="1"/>
</dbReference>
<reference evidence="2 3" key="1">
    <citation type="submission" date="2012-04" db="EMBL/GenBank/DDBJ databases">
        <title>The Genome Sequence of Bacillus cereus BAG5X1-1.</title>
        <authorList>
            <consortium name="The Broad Institute Genome Sequencing Platform"/>
            <consortium name="The Broad Institute Genome Sequencing Center for Infectious Disease"/>
            <person name="Feldgarden M."/>
            <person name="Van der Auwera G.A."/>
            <person name="Mahillon J."/>
            <person name="Duprez V."/>
            <person name="Timmery S."/>
            <person name="Mattelet C."/>
            <person name="Dierick K."/>
            <person name="Sun M."/>
            <person name="Yu Z."/>
            <person name="Zhu L."/>
            <person name="Hu X."/>
            <person name="Shank E.B."/>
            <person name="Swiecicka I."/>
            <person name="Hansen B.M."/>
            <person name="Andrup L."/>
            <person name="Young S.K."/>
            <person name="Zeng Q."/>
            <person name="Gargeya S."/>
            <person name="Fitzgerald M."/>
            <person name="Haas B."/>
            <person name="Abouelleil A."/>
            <person name="Alvarado L."/>
            <person name="Arachchi H.M."/>
            <person name="Berlin A."/>
            <person name="Chapman S.B."/>
            <person name="Goldberg J."/>
            <person name="Griggs A."/>
            <person name="Gujja S."/>
            <person name="Hansen M."/>
            <person name="Howarth C."/>
            <person name="Imamovic A."/>
            <person name="Larimer J."/>
            <person name="McCowen C."/>
            <person name="Montmayeur A."/>
            <person name="Murphy C."/>
            <person name="Neiman D."/>
            <person name="Pearson M."/>
            <person name="Priest M."/>
            <person name="Roberts A."/>
            <person name="Saif S."/>
            <person name="Shea T."/>
            <person name="Sisk P."/>
            <person name="Sykes S."/>
            <person name="Wortman J."/>
            <person name="Nusbaum C."/>
            <person name="Birren B."/>
        </authorList>
    </citation>
    <scope>NUCLEOTIDE SEQUENCE [LARGE SCALE GENOMIC DNA]</scope>
    <source>
        <strain evidence="2 3">BAG5X1-1</strain>
    </source>
</reference>
<dbReference type="PANTHER" id="PTHR13696">
    <property type="entry name" value="P-LOOP CONTAINING NUCLEOSIDE TRIPHOSPHATE HYDROLASE"/>
    <property type="match status" value="1"/>
</dbReference>
<gene>
    <name evidence="2" type="ORF">IEE_03943</name>
</gene>
<dbReference type="AlphaFoldDB" id="J7XDN6"/>
<protein>
    <recommendedName>
        <fullName evidence="1">AAA domain-containing protein</fullName>
    </recommendedName>
</protein>
<dbReference type="EMBL" id="AHDJ01000034">
    <property type="protein sequence ID" value="EJQ42378.1"/>
    <property type="molecule type" value="Genomic_DNA"/>
</dbReference>
<evidence type="ECO:0000259" key="1">
    <source>
        <dbReference type="Pfam" id="PF13614"/>
    </source>
</evidence>
<dbReference type="InterPro" id="IPR025669">
    <property type="entry name" value="AAA_dom"/>
</dbReference>
<proteinExistence type="predicted"/>
<dbReference type="InterPro" id="IPR050678">
    <property type="entry name" value="DNA_Partitioning_ATPase"/>
</dbReference>
<dbReference type="PATRIC" id="fig|1053189.3.peg.4014"/>
<dbReference type="Pfam" id="PF13614">
    <property type="entry name" value="AAA_31"/>
    <property type="match status" value="1"/>
</dbReference>
<dbReference type="Gene3D" id="3.40.50.300">
    <property type="entry name" value="P-loop containing nucleotide triphosphate hydrolases"/>
    <property type="match status" value="1"/>
</dbReference>
<dbReference type="Proteomes" id="UP000006600">
    <property type="component" value="Unassembled WGS sequence"/>
</dbReference>
<accession>J7XDN6</accession>
<dbReference type="HOGENOM" id="CLU_037612_4_0_9"/>
<evidence type="ECO:0000313" key="3">
    <source>
        <dbReference type="Proteomes" id="UP000006600"/>
    </source>
</evidence>